<evidence type="ECO:0000313" key="1">
    <source>
        <dbReference type="EMBL" id="KAL0940385.1"/>
    </source>
</evidence>
<dbReference type="Proteomes" id="UP000805649">
    <property type="component" value="Unassembled WGS sequence"/>
</dbReference>
<gene>
    <name evidence="1" type="ORF">CTRU02_203148</name>
</gene>
<protein>
    <submittedName>
        <fullName evidence="1">Uncharacterized protein</fullName>
    </submittedName>
</protein>
<name>A0ACC3Z8I9_COLTU</name>
<sequence length="114" mass="13173">MESIPDFSQHANTALQKNLYSGDSEALEPYHYPTKSIFVADTTGLGKTRHNNRRPSIVFSPTLTVAKQWVDEIHKMFPDWLVISDFGNSIPDNMFVMKKPEYWKGDWPNELAWV</sequence>
<keyword evidence="2" id="KW-1185">Reference proteome</keyword>
<comment type="caution">
    <text evidence="1">The sequence shown here is derived from an EMBL/GenBank/DDBJ whole genome shotgun (WGS) entry which is preliminary data.</text>
</comment>
<organism evidence="1 2">
    <name type="scientific">Colletotrichum truncatum</name>
    <name type="common">Anthracnose fungus</name>
    <name type="synonym">Colletotrichum capsici</name>
    <dbReference type="NCBI Taxonomy" id="5467"/>
    <lineage>
        <taxon>Eukaryota</taxon>
        <taxon>Fungi</taxon>
        <taxon>Dikarya</taxon>
        <taxon>Ascomycota</taxon>
        <taxon>Pezizomycotina</taxon>
        <taxon>Sordariomycetes</taxon>
        <taxon>Hypocreomycetidae</taxon>
        <taxon>Glomerellales</taxon>
        <taxon>Glomerellaceae</taxon>
        <taxon>Colletotrichum</taxon>
        <taxon>Colletotrichum truncatum species complex</taxon>
    </lineage>
</organism>
<accession>A0ACC3Z8I9</accession>
<reference evidence="1 2" key="1">
    <citation type="journal article" date="2020" name="Phytopathology">
        <title>Genome Sequence Resources of Colletotrichum truncatum, C. plurivorum, C. musicola, and C. sojae: Four Species Pathogenic to Soybean (Glycine max).</title>
        <authorList>
            <person name="Rogerio F."/>
            <person name="Boufleur T.R."/>
            <person name="Ciampi-Guillardi M."/>
            <person name="Sukno S.A."/>
            <person name="Thon M.R."/>
            <person name="Massola Junior N.S."/>
            <person name="Baroncelli R."/>
        </authorList>
    </citation>
    <scope>NUCLEOTIDE SEQUENCE [LARGE SCALE GENOMIC DNA]</scope>
    <source>
        <strain evidence="1 2">CMES1059</strain>
    </source>
</reference>
<proteinExistence type="predicted"/>
<evidence type="ECO:0000313" key="2">
    <source>
        <dbReference type="Proteomes" id="UP000805649"/>
    </source>
</evidence>
<dbReference type="EMBL" id="VUJX02000002">
    <property type="protein sequence ID" value="KAL0940385.1"/>
    <property type="molecule type" value="Genomic_DNA"/>
</dbReference>